<feature type="domain" description="Protein kinase" evidence="10">
    <location>
        <begin position="160"/>
        <end position="418"/>
    </location>
</feature>
<dbReference type="FunFam" id="1.10.510.10:FF:000263">
    <property type="entry name" value="MAP kinase skh1/pek1"/>
    <property type="match status" value="1"/>
</dbReference>
<proteinExistence type="inferred from homology"/>
<feature type="compositionally biased region" description="Low complexity" evidence="9">
    <location>
        <begin position="457"/>
        <end position="466"/>
    </location>
</feature>
<evidence type="ECO:0000256" key="3">
    <source>
        <dbReference type="ARBA" id="ARBA00022741"/>
    </source>
</evidence>
<dbReference type="SMART" id="SM00220">
    <property type="entry name" value="S_TKc"/>
    <property type="match status" value="1"/>
</dbReference>
<comment type="caution">
    <text evidence="11">The sequence shown here is derived from an EMBL/GenBank/DDBJ whole genome shotgun (WGS) entry which is preliminary data.</text>
</comment>
<dbReference type="InterPro" id="IPR000719">
    <property type="entry name" value="Prot_kinase_dom"/>
</dbReference>
<dbReference type="GO" id="GO:0004674">
    <property type="term" value="F:protein serine/threonine kinase activity"/>
    <property type="evidence" value="ECO:0007669"/>
    <property type="project" value="UniProtKB-KW"/>
</dbReference>
<sequence length="483" mass="53182">MATPSRPLGPRKPPGPPNRSASPLPSVHIPDPPNITQPLNIRKSDKGHQLSPPTLGVPTPGRTRPSTPNIKLVIPAPTTNTGGGDEEYNYYGGGPRQPAPANTSEPTEPTIMPAPQTAMPVPALQPPDPVATLREKIEKMSVDDDAIHDLQTTSWSNDLLEEISRLGEGAGGAVHKVRDKRTGRILARKTITTREAPTHQLLRELSVMSTTDHPNITKFYGAFMSPSSSEVMIIMEYCEGGSLEAIGKRIKERGAVVGEKIAGRIAQGVLEGLAYLHARRTIHRDIKPSNILLSREGVVKICDFGVSGELVGSYVSTFTGTSLYMAPERILGNEYTIRSDVWSLGISLLELVQNRFPFPSDLPPIELMMYITSGEPPRLEDEGEVKWSDDMKDFIKQALTGNATMRPIPREMLNHPWIINVMKQEVHMSRWIRQVWDWKKLRRRDEASTSRPTTGTSSASSRPQSSHRTDSSGNSPEEPPPHP</sequence>
<keyword evidence="4 11" id="KW-0418">Kinase</keyword>
<dbReference type="SUPFAM" id="SSF56112">
    <property type="entry name" value="Protein kinase-like (PK-like)"/>
    <property type="match status" value="1"/>
</dbReference>
<dbReference type="GO" id="GO:0004708">
    <property type="term" value="F:MAP kinase kinase activity"/>
    <property type="evidence" value="ECO:0007669"/>
    <property type="project" value="UniProtKB-EC"/>
</dbReference>
<feature type="binding site" evidence="8">
    <location>
        <position position="189"/>
    </location>
    <ligand>
        <name>ATP</name>
        <dbReference type="ChEBI" id="CHEBI:30616"/>
    </ligand>
</feature>
<gene>
    <name evidence="11" type="ORF">WG66_17680</name>
</gene>
<reference evidence="11 12" key="1">
    <citation type="submission" date="2015-12" db="EMBL/GenBank/DDBJ databases">
        <title>Draft genome sequence of Moniliophthora roreri, the causal agent of frosty pod rot of cacao.</title>
        <authorList>
            <person name="Aime M.C."/>
            <person name="Diaz-Valderrama J.R."/>
            <person name="Kijpornyongpan T."/>
            <person name="Phillips-Mora W."/>
        </authorList>
    </citation>
    <scope>NUCLEOTIDE SEQUENCE [LARGE SCALE GENOMIC DNA]</scope>
    <source>
        <strain evidence="11 12">MCA 2952</strain>
    </source>
</reference>
<dbReference type="GO" id="GO:0005524">
    <property type="term" value="F:ATP binding"/>
    <property type="evidence" value="ECO:0007669"/>
    <property type="project" value="UniProtKB-UniRule"/>
</dbReference>
<dbReference type="PANTHER" id="PTHR48013">
    <property type="entry name" value="DUAL SPECIFICITY MITOGEN-ACTIVATED PROTEIN KINASE KINASE 5-RELATED"/>
    <property type="match status" value="1"/>
</dbReference>
<dbReference type="Gene3D" id="3.30.200.20">
    <property type="entry name" value="Phosphorylase Kinase, domain 1"/>
    <property type="match status" value="1"/>
</dbReference>
<dbReference type="PROSITE" id="PS00107">
    <property type="entry name" value="PROTEIN_KINASE_ATP"/>
    <property type="match status" value="1"/>
</dbReference>
<evidence type="ECO:0000256" key="1">
    <source>
        <dbReference type="ARBA" id="ARBA00022527"/>
    </source>
</evidence>
<dbReference type="InterPro" id="IPR017441">
    <property type="entry name" value="Protein_kinase_ATP_BS"/>
</dbReference>
<dbReference type="EC" id="2.7.12.2" evidence="7"/>
<evidence type="ECO:0000313" key="12">
    <source>
        <dbReference type="Proteomes" id="UP000054988"/>
    </source>
</evidence>
<dbReference type="InterPro" id="IPR011009">
    <property type="entry name" value="Kinase-like_dom_sf"/>
</dbReference>
<keyword evidence="1" id="KW-0723">Serine/threonine-protein kinase</keyword>
<keyword evidence="3 8" id="KW-0547">Nucleotide-binding</keyword>
<protein>
    <recommendedName>
        <fullName evidence="7">mitogen-activated protein kinase kinase</fullName>
        <ecNumber evidence="7">2.7.12.2</ecNumber>
    </recommendedName>
</protein>
<organism evidence="11 12">
    <name type="scientific">Moniliophthora roreri</name>
    <name type="common">Frosty pod rot fungus</name>
    <name type="synonym">Monilia roreri</name>
    <dbReference type="NCBI Taxonomy" id="221103"/>
    <lineage>
        <taxon>Eukaryota</taxon>
        <taxon>Fungi</taxon>
        <taxon>Dikarya</taxon>
        <taxon>Basidiomycota</taxon>
        <taxon>Agaricomycotina</taxon>
        <taxon>Agaricomycetes</taxon>
        <taxon>Agaricomycetidae</taxon>
        <taxon>Agaricales</taxon>
        <taxon>Marasmiineae</taxon>
        <taxon>Marasmiaceae</taxon>
        <taxon>Moniliophthora</taxon>
    </lineage>
</organism>
<evidence type="ECO:0000256" key="5">
    <source>
        <dbReference type="ARBA" id="ARBA00022840"/>
    </source>
</evidence>
<dbReference type="Proteomes" id="UP000054988">
    <property type="component" value="Unassembled WGS sequence"/>
</dbReference>
<evidence type="ECO:0000256" key="7">
    <source>
        <dbReference type="ARBA" id="ARBA00038999"/>
    </source>
</evidence>
<dbReference type="EMBL" id="LATX01002412">
    <property type="protein sequence ID" value="KTB29801.1"/>
    <property type="molecule type" value="Genomic_DNA"/>
</dbReference>
<dbReference type="eggNOG" id="KOG0581">
    <property type="taxonomic scope" value="Eukaryota"/>
</dbReference>
<comment type="similarity">
    <text evidence="6">Belongs to the protein kinase superfamily. STE Ser/Thr protein kinase family. MAP kinase kinase subfamily.</text>
</comment>
<dbReference type="FunFam" id="3.30.200.20:FF:000040">
    <property type="entry name" value="Dual specificity mitogen-activated protein kinase kinase"/>
    <property type="match status" value="1"/>
</dbReference>
<keyword evidence="2" id="KW-0808">Transferase</keyword>
<keyword evidence="5 8" id="KW-0067">ATP-binding</keyword>
<dbReference type="PANTHER" id="PTHR48013:SF6">
    <property type="entry name" value="MAP KINASE KINASE MKK1_SSP32-RELATED"/>
    <property type="match status" value="1"/>
</dbReference>
<evidence type="ECO:0000256" key="4">
    <source>
        <dbReference type="ARBA" id="ARBA00022777"/>
    </source>
</evidence>
<feature type="region of interest" description="Disordered" evidence="9">
    <location>
        <begin position="443"/>
        <end position="483"/>
    </location>
</feature>
<name>A0A0W0F0D4_MONRR</name>
<accession>A0A0W0F0D4</accession>
<evidence type="ECO:0000256" key="6">
    <source>
        <dbReference type="ARBA" id="ARBA00038035"/>
    </source>
</evidence>
<evidence type="ECO:0000256" key="9">
    <source>
        <dbReference type="SAM" id="MobiDB-lite"/>
    </source>
</evidence>
<dbReference type="AlphaFoldDB" id="A0A0W0F0D4"/>
<dbReference type="PROSITE" id="PS50011">
    <property type="entry name" value="PROTEIN_KINASE_DOM"/>
    <property type="match status" value="1"/>
</dbReference>
<dbReference type="Pfam" id="PF00069">
    <property type="entry name" value="Pkinase"/>
    <property type="match status" value="1"/>
</dbReference>
<dbReference type="GO" id="GO:0000196">
    <property type="term" value="P:cell integrity MAPK cascade"/>
    <property type="evidence" value="ECO:0007669"/>
    <property type="project" value="TreeGrafter"/>
</dbReference>
<evidence type="ECO:0000256" key="8">
    <source>
        <dbReference type="PROSITE-ProRule" id="PRU10141"/>
    </source>
</evidence>
<dbReference type="GO" id="GO:0060237">
    <property type="term" value="P:regulation of fungal-type cell wall organization"/>
    <property type="evidence" value="ECO:0007669"/>
    <property type="project" value="TreeGrafter"/>
</dbReference>
<evidence type="ECO:0000313" key="11">
    <source>
        <dbReference type="EMBL" id="KTB29801.1"/>
    </source>
</evidence>
<dbReference type="Gene3D" id="1.10.510.10">
    <property type="entry name" value="Transferase(Phosphotransferase) domain 1"/>
    <property type="match status" value="1"/>
</dbReference>
<evidence type="ECO:0000256" key="2">
    <source>
        <dbReference type="ARBA" id="ARBA00022679"/>
    </source>
</evidence>
<evidence type="ECO:0000259" key="10">
    <source>
        <dbReference type="PROSITE" id="PS50011"/>
    </source>
</evidence>
<feature type="region of interest" description="Disordered" evidence="9">
    <location>
        <begin position="1"/>
        <end position="84"/>
    </location>
</feature>